<evidence type="ECO:0000313" key="3">
    <source>
        <dbReference type="EMBL" id="RCV18736.1"/>
    </source>
</evidence>
<organism evidence="3">
    <name type="scientific">Setaria italica</name>
    <name type="common">Foxtail millet</name>
    <name type="synonym">Panicum italicum</name>
    <dbReference type="NCBI Taxonomy" id="4555"/>
    <lineage>
        <taxon>Eukaryota</taxon>
        <taxon>Viridiplantae</taxon>
        <taxon>Streptophyta</taxon>
        <taxon>Embryophyta</taxon>
        <taxon>Tracheophyta</taxon>
        <taxon>Spermatophyta</taxon>
        <taxon>Magnoliopsida</taxon>
        <taxon>Liliopsida</taxon>
        <taxon>Poales</taxon>
        <taxon>Poaceae</taxon>
        <taxon>PACMAD clade</taxon>
        <taxon>Panicoideae</taxon>
        <taxon>Panicodae</taxon>
        <taxon>Paniceae</taxon>
        <taxon>Cenchrinae</taxon>
        <taxon>Setaria</taxon>
    </lineage>
</organism>
<reference evidence="3" key="2">
    <citation type="submission" date="2015-07" db="EMBL/GenBank/DDBJ databases">
        <authorList>
            <person name="Noorani M."/>
        </authorList>
    </citation>
    <scope>NUCLEOTIDE SEQUENCE</scope>
    <source>
        <strain evidence="3">Yugu1</strain>
    </source>
</reference>
<evidence type="ECO:0000256" key="2">
    <source>
        <dbReference type="SAM" id="Phobius"/>
    </source>
</evidence>
<reference evidence="3" key="1">
    <citation type="journal article" date="2012" name="Nat. Biotechnol.">
        <title>Reference genome sequence of the model plant Setaria.</title>
        <authorList>
            <person name="Bennetzen J.L."/>
            <person name="Schmutz J."/>
            <person name="Wang H."/>
            <person name="Percifield R."/>
            <person name="Hawkins J."/>
            <person name="Pontaroli A.C."/>
            <person name="Estep M."/>
            <person name="Feng L."/>
            <person name="Vaughn J.N."/>
            <person name="Grimwood J."/>
            <person name="Jenkins J."/>
            <person name="Barry K."/>
            <person name="Lindquist E."/>
            <person name="Hellsten U."/>
            <person name="Deshpande S."/>
            <person name="Wang X."/>
            <person name="Wu X."/>
            <person name="Mitros T."/>
            <person name="Triplett J."/>
            <person name="Yang X."/>
            <person name="Ye C.Y."/>
            <person name="Mauro-Herrera M."/>
            <person name="Wang L."/>
            <person name="Li P."/>
            <person name="Sharma M."/>
            <person name="Sharma R."/>
            <person name="Ronald P.C."/>
            <person name="Panaud O."/>
            <person name="Kellogg E.A."/>
            <person name="Brutnell T.P."/>
            <person name="Doust A.N."/>
            <person name="Tuskan G.A."/>
            <person name="Rokhsar D."/>
            <person name="Devos K.M."/>
        </authorList>
    </citation>
    <scope>NUCLEOTIDE SEQUENCE [LARGE SCALE GENOMIC DNA]</scope>
    <source>
        <strain evidence="3">Yugu1</strain>
    </source>
</reference>
<feature type="compositionally biased region" description="Basic and acidic residues" evidence="1">
    <location>
        <begin position="129"/>
        <end position="138"/>
    </location>
</feature>
<feature type="region of interest" description="Disordered" evidence="1">
    <location>
        <begin position="1"/>
        <end position="184"/>
    </location>
</feature>
<dbReference type="EMBL" id="CM003530">
    <property type="protein sequence ID" value="RCV18736.1"/>
    <property type="molecule type" value="Genomic_DNA"/>
</dbReference>
<keyword evidence="2" id="KW-0472">Membrane</keyword>
<feature type="transmembrane region" description="Helical" evidence="2">
    <location>
        <begin position="308"/>
        <end position="333"/>
    </location>
</feature>
<dbReference type="AlphaFoldDB" id="A0A368QL99"/>
<feature type="compositionally biased region" description="Basic and acidic residues" evidence="1">
    <location>
        <begin position="165"/>
        <end position="184"/>
    </location>
</feature>
<evidence type="ECO:0000256" key="1">
    <source>
        <dbReference type="SAM" id="MobiDB-lite"/>
    </source>
</evidence>
<keyword evidence="2" id="KW-0812">Transmembrane</keyword>
<keyword evidence="2" id="KW-1133">Transmembrane helix</keyword>
<gene>
    <name evidence="3" type="ORF">SETIT_3G326500v2</name>
</gene>
<sequence>MHDAHRGGGDVDAPLAREREHGGVVQEVLEPGDGLHDGPELVGAREPAGAGGPDGVDVEGDAALAELEPRHLGRAGRRADEAAADVAERDDARPRGVRGGLHGGGLEDEDGGLGVLGAQPQRQGVPRVVRQDGEVGRDVRRRRRRERQRVPRGRGRGAGGGGVRGAEEVRELERGRAAHGERARDELRAEAEALDVRARREERVQGPRARRGGGAGLGLLGRRRVVAAAALGLGLGLALGRLGLRHCRQWLARSHLLRGCSLCYALCCCRETGRLWRRQRRERRGNRGAGRRWGWSEQLREHKISLHIICFPFLFSFFSTSMLSILISCYFVLSLSPAFQGITIECFRKQKKKVAGDSSCRTDTTFHFSSSFPLISEL</sequence>
<dbReference type="OrthoDB" id="720831at2759"/>
<protein>
    <submittedName>
        <fullName evidence="3">Uncharacterized protein</fullName>
    </submittedName>
</protein>
<proteinExistence type="predicted"/>
<feature type="compositionally biased region" description="Basic and acidic residues" evidence="1">
    <location>
        <begin position="1"/>
        <end position="22"/>
    </location>
</feature>
<feature type="compositionally biased region" description="Basic and acidic residues" evidence="1">
    <location>
        <begin position="67"/>
        <end position="94"/>
    </location>
</feature>
<accession>A0A368QL99</accession>
<name>A0A368QL99_SETIT</name>
<feature type="transmembrane region" description="Helical" evidence="2">
    <location>
        <begin position="225"/>
        <end position="244"/>
    </location>
</feature>
<feature type="compositionally biased region" description="Basic residues" evidence="1">
    <location>
        <begin position="139"/>
        <end position="155"/>
    </location>
</feature>